<sequence>MAMNDASSKFSDCRFQLCSPVTTPVAVGEPLEFTTTRVSSHMVAGGRSTSGDRSAGRKRARASRRAPTTMLSTDVANFRLLVQQFTGVPHMHVAGGGHYIADSGYQWASSAADLTKHGGHGLDDDQKYQFRPTPHAHQEVAGGLAMAGSVDDDLLGLLNDHRPAIGVAIPGECFHDGMDDYHNFSPSGVLFHQRMENPDEEKDEGKEEEKAAGDRPVRVYADGKYDLFHFGHARSLEQAKKLPKSLLEAAPCTSGVVDARRWPAGCLEAEPESEGRAGADRWVAGFLEKFEEGCHSMGASIKQRIQEKLRAKQDFSLLQYDSE</sequence>
<evidence type="ECO:0000256" key="1">
    <source>
        <dbReference type="SAM" id="MobiDB-lite"/>
    </source>
</evidence>
<gene>
    <name evidence="3" type="ORF">AXF42_Ash005098</name>
</gene>
<dbReference type="EMBL" id="KZ451906">
    <property type="protein sequence ID" value="PKA64086.1"/>
    <property type="molecule type" value="Genomic_DNA"/>
</dbReference>
<dbReference type="InterPro" id="IPR008889">
    <property type="entry name" value="VQ"/>
</dbReference>
<keyword evidence="3" id="KW-0808">Transferase</keyword>
<dbReference type="InterPro" id="IPR014729">
    <property type="entry name" value="Rossmann-like_a/b/a_fold"/>
</dbReference>
<dbReference type="AlphaFoldDB" id="A0A2I0B8H0"/>
<dbReference type="STRING" id="1088818.A0A2I0B8H0"/>
<keyword evidence="3" id="KW-0548">Nucleotidyltransferase</keyword>
<accession>A0A2I0B8H0</accession>
<proteinExistence type="predicted"/>
<dbReference type="EC" id="2.7.7.15" evidence="3"/>
<dbReference type="PANTHER" id="PTHR33179:SF29">
    <property type="entry name" value="OS06G0666400 PROTEIN"/>
    <property type="match status" value="1"/>
</dbReference>
<dbReference type="Proteomes" id="UP000236161">
    <property type="component" value="Unassembled WGS sequence"/>
</dbReference>
<dbReference type="SUPFAM" id="SSF52374">
    <property type="entry name" value="Nucleotidylyl transferase"/>
    <property type="match status" value="1"/>
</dbReference>
<name>A0A2I0B8H0_9ASPA</name>
<dbReference type="Pfam" id="PF05678">
    <property type="entry name" value="VQ"/>
    <property type="match status" value="1"/>
</dbReference>
<feature type="domain" description="VQ" evidence="2">
    <location>
        <begin position="65"/>
        <end position="89"/>
    </location>
</feature>
<keyword evidence="4" id="KW-1185">Reference proteome</keyword>
<dbReference type="GO" id="GO:0004105">
    <property type="term" value="F:choline-phosphate cytidylyltransferase activity"/>
    <property type="evidence" value="ECO:0007669"/>
    <property type="project" value="UniProtKB-EC"/>
</dbReference>
<protein>
    <submittedName>
        <fullName evidence="3">Choline-phosphate cytidylyltransferase</fullName>
        <ecNumber evidence="3">2.7.7.15</ecNumber>
    </submittedName>
</protein>
<dbReference type="PANTHER" id="PTHR33179">
    <property type="entry name" value="VQ MOTIF-CONTAINING PROTEIN"/>
    <property type="match status" value="1"/>
</dbReference>
<reference evidence="3 4" key="1">
    <citation type="journal article" date="2017" name="Nature">
        <title>The Apostasia genome and the evolution of orchids.</title>
        <authorList>
            <person name="Zhang G.Q."/>
            <person name="Liu K.W."/>
            <person name="Li Z."/>
            <person name="Lohaus R."/>
            <person name="Hsiao Y.Y."/>
            <person name="Niu S.C."/>
            <person name="Wang J.Y."/>
            <person name="Lin Y.C."/>
            <person name="Xu Q."/>
            <person name="Chen L.J."/>
            <person name="Yoshida K."/>
            <person name="Fujiwara S."/>
            <person name="Wang Z.W."/>
            <person name="Zhang Y.Q."/>
            <person name="Mitsuda N."/>
            <person name="Wang M."/>
            <person name="Liu G.H."/>
            <person name="Pecoraro L."/>
            <person name="Huang H.X."/>
            <person name="Xiao X.J."/>
            <person name="Lin M."/>
            <person name="Wu X.Y."/>
            <person name="Wu W.L."/>
            <person name="Chen Y.Y."/>
            <person name="Chang S.B."/>
            <person name="Sakamoto S."/>
            <person name="Ohme-Takagi M."/>
            <person name="Yagi M."/>
            <person name="Zeng S.J."/>
            <person name="Shen C.Y."/>
            <person name="Yeh C.M."/>
            <person name="Luo Y.B."/>
            <person name="Tsai W.C."/>
            <person name="Van de Peer Y."/>
            <person name="Liu Z.J."/>
        </authorList>
    </citation>
    <scope>NUCLEOTIDE SEQUENCE [LARGE SCALE GENOMIC DNA]</scope>
    <source>
        <strain evidence="4">cv. Shenzhen</strain>
        <tissue evidence="3">Stem</tissue>
    </source>
</reference>
<evidence type="ECO:0000313" key="4">
    <source>
        <dbReference type="Proteomes" id="UP000236161"/>
    </source>
</evidence>
<evidence type="ECO:0000259" key="2">
    <source>
        <dbReference type="Pfam" id="PF05678"/>
    </source>
</evidence>
<organism evidence="3 4">
    <name type="scientific">Apostasia shenzhenica</name>
    <dbReference type="NCBI Taxonomy" id="1088818"/>
    <lineage>
        <taxon>Eukaryota</taxon>
        <taxon>Viridiplantae</taxon>
        <taxon>Streptophyta</taxon>
        <taxon>Embryophyta</taxon>
        <taxon>Tracheophyta</taxon>
        <taxon>Spermatophyta</taxon>
        <taxon>Magnoliopsida</taxon>
        <taxon>Liliopsida</taxon>
        <taxon>Asparagales</taxon>
        <taxon>Orchidaceae</taxon>
        <taxon>Apostasioideae</taxon>
        <taxon>Apostasia</taxon>
    </lineage>
</organism>
<dbReference type="Gene3D" id="3.40.50.620">
    <property type="entry name" value="HUPs"/>
    <property type="match status" value="1"/>
</dbReference>
<evidence type="ECO:0000313" key="3">
    <source>
        <dbReference type="EMBL" id="PKA64086.1"/>
    </source>
</evidence>
<dbReference type="InterPro" id="IPR039609">
    <property type="entry name" value="VQ_15/22"/>
</dbReference>
<feature type="region of interest" description="Disordered" evidence="1">
    <location>
        <begin position="38"/>
        <end position="68"/>
    </location>
</feature>